<comment type="caution">
    <text evidence="2">The sequence shown here is derived from an EMBL/GenBank/DDBJ whole genome shotgun (WGS) entry which is preliminary data.</text>
</comment>
<reference evidence="2 3" key="1">
    <citation type="submission" date="2013-07" db="EMBL/GenBank/DDBJ databases">
        <authorList>
            <person name="Stoco P.H."/>
            <person name="Wagner G."/>
            <person name="Gerber A."/>
            <person name="Zaha A."/>
            <person name="Thompson C."/>
            <person name="Bartholomeu D.C."/>
            <person name="Luckemeyer D.D."/>
            <person name="Bahia D."/>
            <person name="Loreto E."/>
            <person name="Prestes E.B."/>
            <person name="Lima F.M."/>
            <person name="Rodrigues-Luiz G."/>
            <person name="Vallejo G.A."/>
            <person name="Filho J.F."/>
            <person name="Monteiro K.M."/>
            <person name="Tyler K.M."/>
            <person name="de Almeida L.G."/>
            <person name="Ortiz M.F."/>
            <person name="Siervo M.A."/>
            <person name="de Moraes M.H."/>
            <person name="Cunha O.L."/>
            <person name="Mendonca-Neto R."/>
            <person name="Silva R."/>
            <person name="Teixeira S.M."/>
            <person name="Murta S.M."/>
            <person name="Sincero T.C."/>
            <person name="Mendes T.A."/>
            <person name="Urmenyi T.P."/>
            <person name="Silva V.G."/>
            <person name="da Rocha W.D."/>
            <person name="Andersson B."/>
            <person name="Romanha A.J."/>
            <person name="Steindel M."/>
            <person name="de Vasconcelos A.T."/>
            <person name="Grisard E.C."/>
        </authorList>
    </citation>
    <scope>NUCLEOTIDE SEQUENCE [LARGE SCALE GENOMIC DNA]</scope>
    <source>
        <strain evidence="2 3">SC58</strain>
    </source>
</reference>
<gene>
    <name evidence="2" type="ORF">TRSC58_00470</name>
</gene>
<keyword evidence="3" id="KW-1185">Reference proteome</keyword>
<feature type="compositionally biased region" description="Polar residues" evidence="1">
    <location>
        <begin position="1113"/>
        <end position="1125"/>
    </location>
</feature>
<protein>
    <submittedName>
        <fullName evidence="2">Uncharacterized protein</fullName>
    </submittedName>
</protein>
<evidence type="ECO:0000313" key="2">
    <source>
        <dbReference type="EMBL" id="ESL11772.1"/>
    </source>
</evidence>
<dbReference type="OrthoDB" id="240979at2759"/>
<dbReference type="InterPro" id="IPR015943">
    <property type="entry name" value="WD40/YVTN_repeat-like_dom_sf"/>
</dbReference>
<dbReference type="EMBL" id="AUPL01000470">
    <property type="protein sequence ID" value="ESL11772.1"/>
    <property type="molecule type" value="Genomic_DNA"/>
</dbReference>
<organism evidence="2 3">
    <name type="scientific">Trypanosoma rangeli SC58</name>
    <dbReference type="NCBI Taxonomy" id="429131"/>
    <lineage>
        <taxon>Eukaryota</taxon>
        <taxon>Discoba</taxon>
        <taxon>Euglenozoa</taxon>
        <taxon>Kinetoplastea</taxon>
        <taxon>Metakinetoplastina</taxon>
        <taxon>Trypanosomatida</taxon>
        <taxon>Trypanosomatidae</taxon>
        <taxon>Trypanosoma</taxon>
        <taxon>Herpetosoma</taxon>
    </lineage>
</organism>
<dbReference type="Gene3D" id="2.130.10.10">
    <property type="entry name" value="YVTN repeat-like/Quinoprotein amine dehydrogenase"/>
    <property type="match status" value="1"/>
</dbReference>
<name>A0A061JE65_TRYRA</name>
<evidence type="ECO:0000256" key="1">
    <source>
        <dbReference type="SAM" id="MobiDB-lite"/>
    </source>
</evidence>
<accession>A0A061JE65</accession>
<dbReference type="VEuPathDB" id="TriTrypDB:TRSC58_00470"/>
<feature type="region of interest" description="Disordered" evidence="1">
    <location>
        <begin position="1105"/>
        <end position="1125"/>
    </location>
</feature>
<proteinExistence type="predicted"/>
<dbReference type="Proteomes" id="UP000031737">
    <property type="component" value="Unassembled WGS sequence"/>
</dbReference>
<sequence length="1404" mass="151935">MLTTRQLVPSSVVHLACPLRLEDGSTILLTATASFLHVQRPVWKFDSSGNETCVFVPTMEEMHIGGVAVALVACAHQCFVVLTQDCDILVARYQANLPAPPQSWLCNDVLHHSNAWIVLYRGRLSAGQTGGFSMLGIRSLFAPGVDGTTVQCSVLRGVRHTVIIDIPNDAPDIFFREKWVLSVPHSVGPFSYSVAPFKRDVMEQSDEELLLHCTVAELAKRKCLQKPPPIEQRYGVPPVSVTLLSCTSDDHILSMALMPATPPQGTESFLFVFPHRSSLSIFGSSSRSSRGRLLENLTVSGSPYLALTLPDRVLVLSLMGCMHVLSVFGVSATSLGTVINMVGNHRIMRVARGLNHPCAAVVQQEQQGESGEVLWLLLENGFLTSLSIEVLWSCDDASNICDAPNIHSGDCEGGEWPIAHISGLPHGFRAISIVPFERGCTTRFQPHPVTERYVLLGDGVSDTYLVDLIERCTVGGLLSHGAMTSVCTGPGMDLVVTYSKGLLRRLSSGVTSPMRVHAAFAGAHQMYALPHMSVSQPSDLAFYFLVTTAACTVLLRGTTGHIEELQKVEGFVLDEPTLAVHSALPEGGAVSAASSPSLLFAQCTPTCLNLAGTRTFLGEILPGVDRASHACFAGDEFLAVAHSQRVSILSIACGNTPRVVVQGRLTGDVSHLVAWRIPDFCQWCIASCLWSHEIIVWILGKTDTKYHVLNVNAVVLSSFLLPDGGVGLTFIDRTVAVLRPTTAEGPPTLTAMANADRGALQADICLPVTLFNGCGVSPHFQLVAVQGQKVDLVALRSSAVVDEQLGVALSPAPLHSWGGIQPGSNKKKGEGLAHAPNVRPMPLRCGFVLYFSTAADYVLVMSDGMHITVWSLPELLPPEAKQATPCRRRGSLQRGPVKYQETHALQLPFITAYDHRLTKAIYLPLSNTLVALTDRGEDTSIVSAVDAESFCVIDGLPMALKEIPICIESLPVSVGDAVVVGTAVQSAGVATDPTSGRLLLVHVKPLRISSVACITTGGVLDISVQGCGSNHLVAVASMDRVLVYRLAGLTLTLLCRSETRSACTTVALRYPFLSSGLYAWGAQYMKLLPEGRAEENLDAWKTVSIDQEEDSRGNNQSNGSNADESRLSGLQQADFSYWARWHGVGLTLKTCALEPTVFAGVHSQAVYGDEVARVDGERNLITVAFLDSPEAKLGEGPDTRVVGLEGGYSSVLTRCLRLPSRPLRVQFSPQGWSPWRFRNTPFMAWSEHRTAMRLVGPMLLLPCADGSLHCAGEIPSAFASPLLRLEQRITELYDTTLSFSRHGGDGGCGGGLHRTYHSVSFEAEVAMQSATRVLRKQSFLCVDAIEEFLLLTRLTEMPDPMLTAEGHEWVTRKKQLLDAHLKPVWEEYAGELQDVDVCDMLHLW</sequence>
<evidence type="ECO:0000313" key="3">
    <source>
        <dbReference type="Proteomes" id="UP000031737"/>
    </source>
</evidence>